<name>A0A0E3PLE4_9EURY</name>
<organism evidence="1 2">
    <name type="scientific">Methanosarcina siciliae C2J</name>
    <dbReference type="NCBI Taxonomy" id="1434118"/>
    <lineage>
        <taxon>Archaea</taxon>
        <taxon>Methanobacteriati</taxon>
        <taxon>Methanobacteriota</taxon>
        <taxon>Stenosarchaea group</taxon>
        <taxon>Methanomicrobia</taxon>
        <taxon>Methanosarcinales</taxon>
        <taxon>Methanosarcinaceae</taxon>
        <taxon>Methanosarcina</taxon>
    </lineage>
</organism>
<evidence type="ECO:0000313" key="1">
    <source>
        <dbReference type="EMBL" id="AKB35617.1"/>
    </source>
</evidence>
<reference evidence="1 2" key="1">
    <citation type="submission" date="2014-07" db="EMBL/GenBank/DDBJ databases">
        <title>Methanogenic archaea and the global carbon cycle.</title>
        <authorList>
            <person name="Henriksen J.R."/>
            <person name="Luke J."/>
            <person name="Reinhart S."/>
            <person name="Benedict M.N."/>
            <person name="Youngblut N.D."/>
            <person name="Metcalf M.E."/>
            <person name="Whitaker R.J."/>
            <person name="Metcalf W.W."/>
        </authorList>
    </citation>
    <scope>NUCLEOTIDE SEQUENCE [LARGE SCALE GENOMIC DNA]</scope>
    <source>
        <strain evidence="1 2">C2J</strain>
    </source>
</reference>
<gene>
    <name evidence="1" type="ORF">MSSAC_1027</name>
</gene>
<evidence type="ECO:0008006" key="3">
    <source>
        <dbReference type="Google" id="ProtNLM"/>
    </source>
</evidence>
<protein>
    <recommendedName>
        <fullName evidence="3">Phage protein, HK97 gp10 family</fullName>
    </recommendedName>
</protein>
<accession>A0A0E3PLE4</accession>
<sequence length="147" mass="16567">MSLGKIVMIKFSSNSKKVLSRLEIRKATLKGKGERGILQASLFLEAKISEKISLDQLAPPLKEETIKRKGSSRLLFDKGYLLQQIDHRVSGLTAEVGVFDGKEKRAYIALVHEYGYLEGNIPERSFMRSSLEENRKGLKKIFVKAAK</sequence>
<dbReference type="EMBL" id="CP009508">
    <property type="protein sequence ID" value="AKB35617.1"/>
    <property type="molecule type" value="Genomic_DNA"/>
</dbReference>
<dbReference type="HOGENOM" id="CLU_1830621_0_0_2"/>
<dbReference type="Proteomes" id="UP000033123">
    <property type="component" value="Chromosome"/>
</dbReference>
<dbReference type="AlphaFoldDB" id="A0A0E3PLE4"/>
<dbReference type="PATRIC" id="fig|1434118.4.peg.1321"/>
<proteinExistence type="predicted"/>
<evidence type="ECO:0000313" key="2">
    <source>
        <dbReference type="Proteomes" id="UP000033123"/>
    </source>
</evidence>
<dbReference type="KEGG" id="msj:MSSAC_1027"/>